<organism evidence="1">
    <name type="scientific">Rhizophagus irregularis (strain DAOM 181602 / DAOM 197198 / MUCL 43194)</name>
    <name type="common">Arbuscular mycorrhizal fungus</name>
    <name type="synonym">Glomus intraradices</name>
    <dbReference type="NCBI Taxonomy" id="747089"/>
    <lineage>
        <taxon>Eukaryota</taxon>
        <taxon>Fungi</taxon>
        <taxon>Fungi incertae sedis</taxon>
        <taxon>Mucoromycota</taxon>
        <taxon>Glomeromycotina</taxon>
        <taxon>Glomeromycetes</taxon>
        <taxon>Glomerales</taxon>
        <taxon>Glomeraceae</taxon>
        <taxon>Rhizophagus</taxon>
    </lineage>
</organism>
<accession>U9SR61</accession>
<evidence type="ECO:0000313" key="1">
    <source>
        <dbReference type="EMBL" id="ERZ96487.1"/>
    </source>
</evidence>
<protein>
    <submittedName>
        <fullName evidence="1">Uncharacterized protein</fullName>
    </submittedName>
</protein>
<name>U9SR61_RHIID</name>
<reference evidence="1" key="1">
    <citation type="submission" date="2013-07" db="EMBL/GenBank/DDBJ databases">
        <title>The genome of an arbuscular mycorrhizal fungus provides insights into the evolution of the oldest plant symbiosis.</title>
        <authorList>
            <consortium name="DOE Joint Genome Institute"/>
            <person name="Tisserant E."/>
            <person name="Malbreil M."/>
            <person name="Kuo A."/>
            <person name="Kohler A."/>
            <person name="Symeonidi A."/>
            <person name="Balestrini R."/>
            <person name="Charron P."/>
            <person name="Duensing N."/>
            <person name="Frei-dit-Frey N."/>
            <person name="Gianinazzi-Pearson V."/>
            <person name="Gilbert B."/>
            <person name="Handa Y."/>
            <person name="Hijri M."/>
            <person name="Kaul R."/>
            <person name="Kawaguchi M."/>
            <person name="Krajinski F."/>
            <person name="Lammers P."/>
            <person name="Lapierre D."/>
            <person name="Masclaux F.G."/>
            <person name="Murat C."/>
            <person name="Morin E."/>
            <person name="Ndikumana S."/>
            <person name="Pagni M."/>
            <person name="Petitpierre D."/>
            <person name="Requena N."/>
            <person name="Rosikiewicz P."/>
            <person name="Riley R."/>
            <person name="Saito K."/>
            <person name="San Clemente H."/>
            <person name="Shapiro H."/>
            <person name="van Tuinen D."/>
            <person name="Becard G."/>
            <person name="Bonfante P."/>
            <person name="Paszkowski U."/>
            <person name="Shachar-Hill Y."/>
            <person name="Young J.P."/>
            <person name="Sanders I.R."/>
            <person name="Henrissat B."/>
            <person name="Rensing S.A."/>
            <person name="Grigoriev I.V."/>
            <person name="Corradi N."/>
            <person name="Roux C."/>
            <person name="Martin F."/>
        </authorList>
    </citation>
    <scope>NUCLEOTIDE SEQUENCE</scope>
    <source>
        <strain evidence="1">DAOM 197198</strain>
    </source>
</reference>
<dbReference type="EMBL" id="KI300416">
    <property type="protein sequence ID" value="ERZ96487.1"/>
    <property type="molecule type" value="Genomic_DNA"/>
</dbReference>
<sequence length="136" mass="15903">MRQMFPSGLVEYYKKHISQYGSLKKILYDINIKLKQIVADSDSNSMHGETSQYIIDNWKNMQNDEPKTNHKQNENFKISDIDLNIFSTETGETELLNPVQKYLKKYKKYLNKDSQIQKFADPNGSNLKIGIIYKTS</sequence>
<proteinExistence type="predicted"/>
<dbReference type="VEuPathDB" id="FungiDB:RhiirFUN_003050"/>
<dbReference type="AlphaFoldDB" id="U9SR61"/>
<gene>
    <name evidence="1" type="ORF">GLOINDRAFT_89469</name>
</gene>
<dbReference type="HOGENOM" id="CLU_1876537_0_0_1"/>